<keyword evidence="3" id="KW-0808">Transferase</keyword>
<reference evidence="5" key="1">
    <citation type="submission" date="2014-12" db="EMBL/GenBank/DDBJ databases">
        <title>Insight into the proteome of Arion vulgaris.</title>
        <authorList>
            <person name="Aradska J."/>
            <person name="Bulat T."/>
            <person name="Smidak R."/>
            <person name="Sarate P."/>
            <person name="Gangsoo J."/>
            <person name="Sialana F."/>
            <person name="Bilban M."/>
            <person name="Lubec G."/>
        </authorList>
    </citation>
    <scope>NUCLEOTIDE SEQUENCE</scope>
    <source>
        <tissue evidence="5">Skin</tissue>
    </source>
</reference>
<feature type="non-terminal residue" evidence="5">
    <location>
        <position position="1"/>
    </location>
</feature>
<evidence type="ECO:0000313" key="5">
    <source>
        <dbReference type="EMBL" id="CEK59426.1"/>
    </source>
</evidence>
<gene>
    <name evidence="5" type="primary">ORF36282</name>
</gene>
<proteinExistence type="inferred from homology"/>
<protein>
    <recommendedName>
        <fullName evidence="6">Protein prenyltransferase alpha subunit repeat-containing protein 1</fullName>
    </recommendedName>
</protein>
<dbReference type="GO" id="GO:0008318">
    <property type="term" value="F:protein prenyltransferase activity"/>
    <property type="evidence" value="ECO:0007669"/>
    <property type="project" value="InterPro"/>
</dbReference>
<evidence type="ECO:0000256" key="1">
    <source>
        <dbReference type="ARBA" id="ARBA00006734"/>
    </source>
</evidence>
<dbReference type="AlphaFoldDB" id="A0A0B6YUG5"/>
<organism evidence="5">
    <name type="scientific">Arion vulgaris</name>
    <dbReference type="NCBI Taxonomy" id="1028688"/>
    <lineage>
        <taxon>Eukaryota</taxon>
        <taxon>Metazoa</taxon>
        <taxon>Spiralia</taxon>
        <taxon>Lophotrochozoa</taxon>
        <taxon>Mollusca</taxon>
        <taxon>Gastropoda</taxon>
        <taxon>Heterobranchia</taxon>
        <taxon>Euthyneura</taxon>
        <taxon>Panpulmonata</taxon>
        <taxon>Eupulmonata</taxon>
        <taxon>Stylommatophora</taxon>
        <taxon>Helicina</taxon>
        <taxon>Arionoidea</taxon>
        <taxon>Arionidae</taxon>
        <taxon>Arion</taxon>
    </lineage>
</organism>
<accession>A0A0B6YUG5</accession>
<dbReference type="Pfam" id="PF01239">
    <property type="entry name" value="PPTA"/>
    <property type="match status" value="2"/>
</dbReference>
<dbReference type="SUPFAM" id="SSF48439">
    <property type="entry name" value="Protein prenylyltransferase"/>
    <property type="match status" value="1"/>
</dbReference>
<keyword evidence="2" id="KW-0637">Prenyltransferase</keyword>
<dbReference type="PROSITE" id="PS51147">
    <property type="entry name" value="PFTA"/>
    <property type="match status" value="1"/>
</dbReference>
<sequence length="151" mass="17645">SELKGTESWTSQHISDHSGFHYRQFLLSQLHSRQVELASTCMQNSTELLLLEMSLICNLIRSFPGHETLWYHRRFLFQTLLKSDNLEVKLLKHSSNGHAPVPEKTQVKDLAALKSFYVLREIENVRKNDSCTSHDYQQTLVLKYVQWLQSL</sequence>
<dbReference type="Gene3D" id="1.25.40.120">
    <property type="entry name" value="Protein prenylyltransferase"/>
    <property type="match status" value="1"/>
</dbReference>
<keyword evidence="4" id="KW-0677">Repeat</keyword>
<comment type="similarity">
    <text evidence="1">Belongs to the protein prenyltransferase subunit alpha family.</text>
</comment>
<evidence type="ECO:0000256" key="2">
    <source>
        <dbReference type="ARBA" id="ARBA00022602"/>
    </source>
</evidence>
<evidence type="ECO:0008006" key="6">
    <source>
        <dbReference type="Google" id="ProtNLM"/>
    </source>
</evidence>
<evidence type="ECO:0000256" key="3">
    <source>
        <dbReference type="ARBA" id="ARBA00022679"/>
    </source>
</evidence>
<dbReference type="InterPro" id="IPR002088">
    <property type="entry name" value="Prenyl_trans_a"/>
</dbReference>
<dbReference type="GO" id="GO:0005737">
    <property type="term" value="C:cytoplasm"/>
    <property type="evidence" value="ECO:0007669"/>
    <property type="project" value="TreeGrafter"/>
</dbReference>
<evidence type="ECO:0000256" key="4">
    <source>
        <dbReference type="ARBA" id="ARBA00022737"/>
    </source>
</evidence>
<dbReference type="EMBL" id="HACG01012561">
    <property type="protein sequence ID" value="CEK59426.1"/>
    <property type="molecule type" value="Transcribed_RNA"/>
</dbReference>
<name>A0A0B6YUG5_9EUPU</name>
<dbReference type="PANTHER" id="PTHR11129">
    <property type="entry name" value="PROTEIN FARNESYLTRANSFERASE ALPHA SUBUNIT/RAB GERANYLGERANYL TRANSFERASE ALPHA SUBUNIT"/>
    <property type="match status" value="1"/>
</dbReference>
<dbReference type="PANTHER" id="PTHR11129:SF3">
    <property type="entry name" value="PROTEIN PRENYLTRANSFERASE ALPHA SUBUNIT REPEAT-CONTAINING PROTEIN 1"/>
    <property type="match status" value="1"/>
</dbReference>